<keyword evidence="2" id="KW-1185">Reference proteome</keyword>
<evidence type="ECO:0000313" key="2">
    <source>
        <dbReference type="Proteomes" id="UP001642360"/>
    </source>
</evidence>
<dbReference type="AlphaFoldDB" id="A0ABC8TT99"/>
<dbReference type="Proteomes" id="UP001642360">
    <property type="component" value="Unassembled WGS sequence"/>
</dbReference>
<comment type="caution">
    <text evidence="1">The sequence shown here is derived from an EMBL/GenBank/DDBJ whole genome shotgun (WGS) entry which is preliminary data.</text>
</comment>
<feature type="non-terminal residue" evidence="1">
    <location>
        <position position="1"/>
    </location>
</feature>
<proteinExistence type="predicted"/>
<sequence>LGALSLAKEARDVSIGEVSKLRSITNGGLTACTVSRIVGDLVWKESSNLDGDEEEGIGDSEWTRVELRGVMILWEVDALKGIRYHVHAEWMGEN</sequence>
<gene>
    <name evidence="1" type="ORF">ILEXP_LOCUS42369</name>
</gene>
<evidence type="ECO:0000313" key="1">
    <source>
        <dbReference type="EMBL" id="CAK9172698.1"/>
    </source>
</evidence>
<protein>
    <submittedName>
        <fullName evidence="1">Uncharacterized protein</fullName>
    </submittedName>
</protein>
<organism evidence="1 2">
    <name type="scientific">Ilex paraguariensis</name>
    <name type="common">yerba mate</name>
    <dbReference type="NCBI Taxonomy" id="185542"/>
    <lineage>
        <taxon>Eukaryota</taxon>
        <taxon>Viridiplantae</taxon>
        <taxon>Streptophyta</taxon>
        <taxon>Embryophyta</taxon>
        <taxon>Tracheophyta</taxon>
        <taxon>Spermatophyta</taxon>
        <taxon>Magnoliopsida</taxon>
        <taxon>eudicotyledons</taxon>
        <taxon>Gunneridae</taxon>
        <taxon>Pentapetalae</taxon>
        <taxon>asterids</taxon>
        <taxon>campanulids</taxon>
        <taxon>Aquifoliales</taxon>
        <taxon>Aquifoliaceae</taxon>
        <taxon>Ilex</taxon>
    </lineage>
</organism>
<dbReference type="EMBL" id="CAUOFW020006053">
    <property type="protein sequence ID" value="CAK9172698.1"/>
    <property type="molecule type" value="Genomic_DNA"/>
</dbReference>
<accession>A0ABC8TT99</accession>
<name>A0ABC8TT99_9AQUA</name>
<reference evidence="1 2" key="1">
    <citation type="submission" date="2024-02" db="EMBL/GenBank/DDBJ databases">
        <authorList>
            <person name="Vignale AGUSTIN F."/>
            <person name="Sosa J E."/>
            <person name="Modenutti C."/>
        </authorList>
    </citation>
    <scope>NUCLEOTIDE SEQUENCE [LARGE SCALE GENOMIC DNA]</scope>
</reference>